<evidence type="ECO:0000313" key="3">
    <source>
        <dbReference type="EMBL" id="OQD85405.1"/>
    </source>
</evidence>
<feature type="compositionally biased region" description="Polar residues" evidence="1">
    <location>
        <begin position="26"/>
        <end position="37"/>
    </location>
</feature>
<sequence length="469" mass="51684">MSAPASPKPSPKPSFDSEDRPESQDHTTASTGSGHTRTASDKSGDYSPRRRSIQFSVGAAEAQLPTRKSSFKEKRLSYGDAPTRERELEEKDREHKAALANRGPSPPPPKTYERGVSFDTFDNFDATDFSLTLNYKHKGYQSTRRSRTFLCGTDQNDYSEFALEWLLDELVDDGDEIVCLRAVEKDSRIASDVGIEEGKYRQEAEKLFEQVIQKNSQDEKAISLVLELAVGKVESIIQRMIRIYEPAMLVVGTRGRNLKGVHSLLPGSVSKYCLQQSPIPVIVVRPSPKRQKKKLKRRADPTRRNYNHILEMSEQRGSRIFDASSSTESSISKLPGEEAAVAEALGLPASYSNANSRSSLSISDRSSLSVDESDSTYPARNSLDAVVMGSPAESSQESIVGDENGIKSSPDDATDLPSSIEQDDSNDFASAAETEKPSEADETPENKTPVSIPVIEVSNDNDQNDKKEH</sequence>
<feature type="domain" description="UspA" evidence="2">
    <location>
        <begin position="147"/>
        <end position="285"/>
    </location>
</feature>
<dbReference type="Gene3D" id="3.40.50.620">
    <property type="entry name" value="HUPs"/>
    <property type="match status" value="1"/>
</dbReference>
<dbReference type="CDD" id="cd23659">
    <property type="entry name" value="USP_At3g01520-like"/>
    <property type="match status" value="1"/>
</dbReference>
<dbReference type="STRING" id="416450.A0A1V6Q854"/>
<feature type="compositionally biased region" description="Basic and acidic residues" evidence="1">
    <location>
        <begin position="70"/>
        <end position="97"/>
    </location>
</feature>
<dbReference type="EMBL" id="MDYN01000010">
    <property type="protein sequence ID" value="OQD85405.1"/>
    <property type="molecule type" value="Genomic_DNA"/>
</dbReference>
<feature type="compositionally biased region" description="Basic residues" evidence="1">
    <location>
        <begin position="288"/>
        <end position="297"/>
    </location>
</feature>
<organism evidence="3 4">
    <name type="scientific">Penicillium antarcticum</name>
    <dbReference type="NCBI Taxonomy" id="416450"/>
    <lineage>
        <taxon>Eukaryota</taxon>
        <taxon>Fungi</taxon>
        <taxon>Dikarya</taxon>
        <taxon>Ascomycota</taxon>
        <taxon>Pezizomycotina</taxon>
        <taxon>Eurotiomycetes</taxon>
        <taxon>Eurotiomycetidae</taxon>
        <taxon>Eurotiales</taxon>
        <taxon>Aspergillaceae</taxon>
        <taxon>Penicillium</taxon>
    </lineage>
</organism>
<dbReference type="InterPro" id="IPR014729">
    <property type="entry name" value="Rossmann-like_a/b/a_fold"/>
</dbReference>
<dbReference type="PRINTS" id="PR01438">
    <property type="entry name" value="UNVRSLSTRESS"/>
</dbReference>
<evidence type="ECO:0000256" key="1">
    <source>
        <dbReference type="SAM" id="MobiDB-lite"/>
    </source>
</evidence>
<proteinExistence type="predicted"/>
<dbReference type="OrthoDB" id="843225at2759"/>
<dbReference type="Proteomes" id="UP000191672">
    <property type="component" value="Unassembled WGS sequence"/>
</dbReference>
<reference evidence="4" key="1">
    <citation type="journal article" date="2017" name="Nat. Microbiol.">
        <title>Global analysis of biosynthetic gene clusters reveals vast potential of secondary metabolite production in Penicillium species.</title>
        <authorList>
            <person name="Nielsen J.C."/>
            <person name="Grijseels S."/>
            <person name="Prigent S."/>
            <person name="Ji B."/>
            <person name="Dainat J."/>
            <person name="Nielsen K.F."/>
            <person name="Frisvad J.C."/>
            <person name="Workman M."/>
            <person name="Nielsen J."/>
        </authorList>
    </citation>
    <scope>NUCLEOTIDE SEQUENCE [LARGE SCALE GENOMIC DNA]</scope>
    <source>
        <strain evidence="4">IBT 31811</strain>
    </source>
</reference>
<protein>
    <recommendedName>
        <fullName evidence="2">UspA domain-containing protein</fullName>
    </recommendedName>
</protein>
<feature type="region of interest" description="Disordered" evidence="1">
    <location>
        <begin position="288"/>
        <end position="307"/>
    </location>
</feature>
<feature type="compositionally biased region" description="Basic and acidic residues" evidence="1">
    <location>
        <begin position="38"/>
        <end position="48"/>
    </location>
</feature>
<feature type="region of interest" description="Disordered" evidence="1">
    <location>
        <begin position="1"/>
        <end position="110"/>
    </location>
</feature>
<feature type="compositionally biased region" description="Pro residues" evidence="1">
    <location>
        <begin position="1"/>
        <end position="12"/>
    </location>
</feature>
<dbReference type="InterPro" id="IPR006016">
    <property type="entry name" value="UspA"/>
</dbReference>
<gene>
    <name evidence="3" type="ORF">PENANT_c010G01690</name>
</gene>
<dbReference type="PANTHER" id="PTHR47815:SF1">
    <property type="entry name" value="UNIVERSAL STRESS PROTEIN A FAMILY PROTEIN C25B2.10"/>
    <property type="match status" value="1"/>
</dbReference>
<dbReference type="SUPFAM" id="SSF52402">
    <property type="entry name" value="Adenine nucleotide alpha hydrolases-like"/>
    <property type="match status" value="1"/>
</dbReference>
<dbReference type="PANTHER" id="PTHR47815">
    <property type="entry name" value="UNIVERSAL STRESS PROTEIN A FAMILY PROTEIN C25B2.10"/>
    <property type="match status" value="1"/>
</dbReference>
<feature type="region of interest" description="Disordered" evidence="1">
    <location>
        <begin position="352"/>
        <end position="469"/>
    </location>
</feature>
<feature type="compositionally biased region" description="Low complexity" evidence="1">
    <location>
        <begin position="352"/>
        <end position="370"/>
    </location>
</feature>
<name>A0A1V6Q854_9EURO</name>
<dbReference type="AlphaFoldDB" id="A0A1V6Q854"/>
<evidence type="ECO:0000259" key="2">
    <source>
        <dbReference type="Pfam" id="PF00582"/>
    </source>
</evidence>
<accession>A0A1V6Q854</accession>
<evidence type="ECO:0000313" key="4">
    <source>
        <dbReference type="Proteomes" id="UP000191672"/>
    </source>
</evidence>
<keyword evidence="4" id="KW-1185">Reference proteome</keyword>
<dbReference type="Pfam" id="PF00582">
    <property type="entry name" value="Usp"/>
    <property type="match status" value="1"/>
</dbReference>
<feature type="compositionally biased region" description="Basic and acidic residues" evidence="1">
    <location>
        <begin position="15"/>
        <end position="25"/>
    </location>
</feature>
<comment type="caution">
    <text evidence="3">The sequence shown here is derived from an EMBL/GenBank/DDBJ whole genome shotgun (WGS) entry which is preliminary data.</text>
</comment>
<dbReference type="InterPro" id="IPR006015">
    <property type="entry name" value="Universal_stress_UspA"/>
</dbReference>